<comment type="caution">
    <text evidence="9">The sequence shown here is derived from an EMBL/GenBank/DDBJ whole genome shotgun (WGS) entry which is preliminary data.</text>
</comment>
<keyword evidence="4" id="KW-0677">Repeat</keyword>
<dbReference type="EMBL" id="JAIWYP010000008">
    <property type="protein sequence ID" value="KAH3785095.1"/>
    <property type="molecule type" value="Genomic_DNA"/>
</dbReference>
<feature type="domain" description="VWFA" evidence="7">
    <location>
        <begin position="188"/>
        <end position="363"/>
    </location>
</feature>
<sequence length="724" mass="80139">MRWRFHVLLAFVAYVNVRGAHGATDLTRQPNAYGPEVVEAVVNIIRESCLFADDRRFLRRLAYVESQDGTAPRTFQSGNYGGIWQVDEREFNETLHQPSLANKYQIIRNVMGIDWPSVTWQELRKPLYSGIAAALFTILKTGSTGVSWKSEEQGIFWSNNFHGGRPANNFTELANILDLGCRTNQQVDLVFVLDTSSSLSADDFTRSILFISQVVDGFDIAPNQTQVGVVTFSSGARVEFYLNSYSYKSSLKNAINGIRYVGGSTQTDVGINRALQQVFATVNGARPYAVKVMVVITDGQSDDSINTLHAAERAHAAGIVTFSVGVGHSIGVTELNNIATDPDCTHAYTVNTYEEIKFMKEEIQKATCIAPLFINQTYSCKLSECPPLAVITGPNGTTLETNITCGNMMVYHAVNNPYPSAAQHEVAVQTQQGSVTQHYFNYAGKTLYINMKDPTTAYSNCIATITPYTGDKTDHTIYYRCFRDGGEIPCPDLNCTEKWNFPNPCTSANLAAGLTKFPHPYQSNKFLMCDLSGKLYVVICPQGELFNADCSQCLGTGTLVSSNCNVPLPAAIGNPCTRENILAGKMFFEYPGDHHKFIHCDVWGKPWAQDCPPGQLWDQGLETCYQPSTYEPCLHHQPGQPYLYPHYCDPHQYIHCDENHQSFIQSCQLDYVFLASSQTCVIPGTYDTGNLVNTCNGATVPVVYTTTQRHYVSGGTASSGYYMP</sequence>
<name>A0A9D4ERL0_DREPO</name>
<evidence type="ECO:0000256" key="3">
    <source>
        <dbReference type="ARBA" id="ARBA00022729"/>
    </source>
</evidence>
<dbReference type="InterPro" id="IPR050525">
    <property type="entry name" value="ECM_Assembly_Org"/>
</dbReference>
<dbReference type="Pfam" id="PF00092">
    <property type="entry name" value="VWA"/>
    <property type="match status" value="1"/>
</dbReference>
<gene>
    <name evidence="9" type="ORF">DPMN_163179</name>
</gene>
<feature type="domain" description="Chitin-binding type-2" evidence="8">
    <location>
        <begin position="502"/>
        <end position="566"/>
    </location>
</feature>
<dbReference type="GO" id="GO:0008061">
    <property type="term" value="F:chitin binding"/>
    <property type="evidence" value="ECO:0007669"/>
    <property type="project" value="InterPro"/>
</dbReference>
<organism evidence="9 10">
    <name type="scientific">Dreissena polymorpha</name>
    <name type="common">Zebra mussel</name>
    <name type="synonym">Mytilus polymorpha</name>
    <dbReference type="NCBI Taxonomy" id="45954"/>
    <lineage>
        <taxon>Eukaryota</taxon>
        <taxon>Metazoa</taxon>
        <taxon>Spiralia</taxon>
        <taxon>Lophotrochozoa</taxon>
        <taxon>Mollusca</taxon>
        <taxon>Bivalvia</taxon>
        <taxon>Autobranchia</taxon>
        <taxon>Heteroconchia</taxon>
        <taxon>Euheterodonta</taxon>
        <taxon>Imparidentia</taxon>
        <taxon>Neoheterodontei</taxon>
        <taxon>Myida</taxon>
        <taxon>Dreissenoidea</taxon>
        <taxon>Dreissenidae</taxon>
        <taxon>Dreissena</taxon>
    </lineage>
</organism>
<dbReference type="Proteomes" id="UP000828390">
    <property type="component" value="Unassembled WGS sequence"/>
</dbReference>
<dbReference type="PANTHER" id="PTHR24020">
    <property type="entry name" value="COLLAGEN ALPHA"/>
    <property type="match status" value="1"/>
</dbReference>
<accession>A0A9D4ERL0</accession>
<protein>
    <submittedName>
        <fullName evidence="9">Uncharacterized protein</fullName>
    </submittedName>
</protein>
<evidence type="ECO:0000313" key="10">
    <source>
        <dbReference type="Proteomes" id="UP000828390"/>
    </source>
</evidence>
<dbReference type="AlphaFoldDB" id="A0A9D4ERL0"/>
<dbReference type="SMART" id="SM00494">
    <property type="entry name" value="ChtBD2"/>
    <property type="match status" value="3"/>
</dbReference>
<dbReference type="PROSITE" id="PS50940">
    <property type="entry name" value="CHIT_BIND_II"/>
    <property type="match status" value="2"/>
</dbReference>
<dbReference type="Gene3D" id="2.170.140.10">
    <property type="entry name" value="Chitin binding domain"/>
    <property type="match status" value="2"/>
</dbReference>
<dbReference type="Gene3D" id="3.40.50.410">
    <property type="entry name" value="von Willebrand factor, type A domain"/>
    <property type="match status" value="1"/>
</dbReference>
<keyword evidence="2" id="KW-0964">Secreted</keyword>
<evidence type="ECO:0000259" key="8">
    <source>
        <dbReference type="PROSITE" id="PS50940"/>
    </source>
</evidence>
<dbReference type="GO" id="GO:0005576">
    <property type="term" value="C:extracellular region"/>
    <property type="evidence" value="ECO:0007669"/>
    <property type="project" value="UniProtKB-SubCell"/>
</dbReference>
<dbReference type="InterPro" id="IPR036508">
    <property type="entry name" value="Chitin-bd_dom_sf"/>
</dbReference>
<keyword evidence="5" id="KW-0325">Glycoprotein</keyword>
<evidence type="ECO:0000256" key="6">
    <source>
        <dbReference type="SAM" id="SignalP"/>
    </source>
</evidence>
<evidence type="ECO:0000313" key="9">
    <source>
        <dbReference type="EMBL" id="KAH3785095.1"/>
    </source>
</evidence>
<reference evidence="9" key="1">
    <citation type="journal article" date="2019" name="bioRxiv">
        <title>The Genome of the Zebra Mussel, Dreissena polymorpha: A Resource for Invasive Species Research.</title>
        <authorList>
            <person name="McCartney M.A."/>
            <person name="Auch B."/>
            <person name="Kono T."/>
            <person name="Mallez S."/>
            <person name="Zhang Y."/>
            <person name="Obille A."/>
            <person name="Becker A."/>
            <person name="Abrahante J.E."/>
            <person name="Garbe J."/>
            <person name="Badalamenti J.P."/>
            <person name="Herman A."/>
            <person name="Mangelson H."/>
            <person name="Liachko I."/>
            <person name="Sullivan S."/>
            <person name="Sone E.D."/>
            <person name="Koren S."/>
            <person name="Silverstein K.A.T."/>
            <person name="Beckman K.B."/>
            <person name="Gohl D.M."/>
        </authorList>
    </citation>
    <scope>NUCLEOTIDE SEQUENCE</scope>
    <source>
        <strain evidence="9">Duluth1</strain>
        <tissue evidence="9">Whole animal</tissue>
    </source>
</reference>
<evidence type="ECO:0000256" key="2">
    <source>
        <dbReference type="ARBA" id="ARBA00022525"/>
    </source>
</evidence>
<feature type="domain" description="Chitin-binding type-2" evidence="8">
    <location>
        <begin position="573"/>
        <end position="635"/>
    </location>
</feature>
<dbReference type="OrthoDB" id="10256829at2759"/>
<dbReference type="Pfam" id="PF01607">
    <property type="entry name" value="CBM_14"/>
    <property type="match status" value="2"/>
</dbReference>
<dbReference type="InterPro" id="IPR002035">
    <property type="entry name" value="VWF_A"/>
</dbReference>
<dbReference type="InterPro" id="IPR036465">
    <property type="entry name" value="vWFA_dom_sf"/>
</dbReference>
<feature type="chain" id="PRO_5039600345" evidence="6">
    <location>
        <begin position="23"/>
        <end position="724"/>
    </location>
</feature>
<dbReference type="CDD" id="cd01450">
    <property type="entry name" value="vWFA_subfamily_ECM"/>
    <property type="match status" value="1"/>
</dbReference>
<feature type="signal peptide" evidence="6">
    <location>
        <begin position="1"/>
        <end position="22"/>
    </location>
</feature>
<keyword evidence="3 6" id="KW-0732">Signal</keyword>
<reference evidence="9" key="2">
    <citation type="submission" date="2020-11" db="EMBL/GenBank/DDBJ databases">
        <authorList>
            <person name="McCartney M.A."/>
            <person name="Auch B."/>
            <person name="Kono T."/>
            <person name="Mallez S."/>
            <person name="Becker A."/>
            <person name="Gohl D.M."/>
            <person name="Silverstein K.A.T."/>
            <person name="Koren S."/>
            <person name="Bechman K.B."/>
            <person name="Herman A."/>
            <person name="Abrahante J.E."/>
            <person name="Garbe J."/>
        </authorList>
    </citation>
    <scope>NUCLEOTIDE SEQUENCE</scope>
    <source>
        <strain evidence="9">Duluth1</strain>
        <tissue evidence="9">Whole animal</tissue>
    </source>
</reference>
<dbReference type="PROSITE" id="PS50234">
    <property type="entry name" value="VWFA"/>
    <property type="match status" value="1"/>
</dbReference>
<dbReference type="SUPFAM" id="SSF57625">
    <property type="entry name" value="Invertebrate chitin-binding proteins"/>
    <property type="match status" value="2"/>
</dbReference>
<dbReference type="InterPro" id="IPR002557">
    <property type="entry name" value="Chitin-bd_dom"/>
</dbReference>
<dbReference type="PRINTS" id="PR00453">
    <property type="entry name" value="VWFADOMAIN"/>
</dbReference>
<evidence type="ECO:0000259" key="7">
    <source>
        <dbReference type="PROSITE" id="PS50234"/>
    </source>
</evidence>
<dbReference type="PANTHER" id="PTHR24020:SF20">
    <property type="entry name" value="PH DOMAIN-CONTAINING PROTEIN"/>
    <property type="match status" value="1"/>
</dbReference>
<keyword evidence="10" id="KW-1185">Reference proteome</keyword>
<dbReference type="SUPFAM" id="SSF53300">
    <property type="entry name" value="vWA-like"/>
    <property type="match status" value="1"/>
</dbReference>
<dbReference type="FunFam" id="3.40.50.410:FF:000004">
    <property type="entry name" value="collagen alpha-6(VI) chain"/>
    <property type="match status" value="1"/>
</dbReference>
<proteinExistence type="predicted"/>
<evidence type="ECO:0000256" key="1">
    <source>
        <dbReference type="ARBA" id="ARBA00004613"/>
    </source>
</evidence>
<dbReference type="SMART" id="SM00327">
    <property type="entry name" value="VWA"/>
    <property type="match status" value="1"/>
</dbReference>
<evidence type="ECO:0000256" key="4">
    <source>
        <dbReference type="ARBA" id="ARBA00022737"/>
    </source>
</evidence>
<evidence type="ECO:0000256" key="5">
    <source>
        <dbReference type="ARBA" id="ARBA00023180"/>
    </source>
</evidence>
<comment type="subcellular location">
    <subcellularLocation>
        <location evidence="1">Secreted</location>
    </subcellularLocation>
</comment>